<dbReference type="Gene3D" id="1.50.10.20">
    <property type="match status" value="1"/>
</dbReference>
<sequence>MTARPHAVTATERWEQPMSDTVVNATYSQQAAHLVARVDRDRWGSVRPSLYETARVISAAPWLPGEPGRIAYLLNEQAPDGSWGEGPERYRLLPTLSAVEAALAVLRRGAMPEETTRRLATAVDRGLAALRALPPAGPWPDTAAAEILVPGLVARINEQLPLIADDKTRVIDGWRPGPGLALPRGYDQAVPEYAAKRYVSAGSLPVKLHHTFEGIAGYIPGALIPDRPDLLGSSPAATAARAARVPASPAAETVAALESVARRYAGSFPEAAPILVFERLWVAAALARANLPAASLPTVRRWAADIYDPRGVRGAPGLMTDADDTAMAVLVSSLVGLPHSPEPLDLFHNGSHYDCYIGEDTGSITANAHALQALGDYQRRHPETRHIYAPRTNKLRDWLIGRQRPEGTWPDKWHASPYYATARCVSALRQYGEDHAAAAVEAAVAWAVDTQRDDGSWGVWGGTAEETAYAAQILLSTAERQPRHDRALHRAETYLNGGTSTGHHPALWHDKTLYAPGAMIEAEVLAVRELLRTRDGRPGRETNTPTDAER</sequence>
<proteinExistence type="predicted"/>
<protein>
    <recommendedName>
        <fullName evidence="2">Squalene cyclase C-terminal domain-containing protein</fullName>
    </recommendedName>
</protein>
<dbReference type="InterPro" id="IPR032696">
    <property type="entry name" value="SQ_cyclase_C"/>
</dbReference>
<evidence type="ECO:0000256" key="1">
    <source>
        <dbReference type="ARBA" id="ARBA00022723"/>
    </source>
</evidence>
<dbReference type="Gene3D" id="1.50.10.160">
    <property type="match status" value="1"/>
</dbReference>
<dbReference type="Pfam" id="PF13243">
    <property type="entry name" value="SQHop_cyclase_C"/>
    <property type="match status" value="1"/>
</dbReference>
<dbReference type="PANTHER" id="PTHR31739">
    <property type="entry name" value="ENT-COPALYL DIPHOSPHATE SYNTHASE, CHLOROPLASTIC"/>
    <property type="match status" value="1"/>
</dbReference>
<evidence type="ECO:0000313" key="4">
    <source>
        <dbReference type="Proteomes" id="UP000660265"/>
    </source>
</evidence>
<organism evidence="3 4">
    <name type="scientific">Streptomyces camponoticapitis</name>
    <dbReference type="NCBI Taxonomy" id="1616125"/>
    <lineage>
        <taxon>Bacteria</taxon>
        <taxon>Bacillati</taxon>
        <taxon>Actinomycetota</taxon>
        <taxon>Actinomycetes</taxon>
        <taxon>Kitasatosporales</taxon>
        <taxon>Streptomycetaceae</taxon>
        <taxon>Streptomyces</taxon>
    </lineage>
</organism>
<evidence type="ECO:0000313" key="3">
    <source>
        <dbReference type="EMBL" id="GGJ92287.1"/>
    </source>
</evidence>
<reference evidence="4" key="1">
    <citation type="journal article" date="2019" name="Int. J. Syst. Evol. Microbiol.">
        <title>The Global Catalogue of Microorganisms (GCM) 10K type strain sequencing project: providing services to taxonomists for standard genome sequencing and annotation.</title>
        <authorList>
            <consortium name="The Broad Institute Genomics Platform"/>
            <consortium name="The Broad Institute Genome Sequencing Center for Infectious Disease"/>
            <person name="Wu L."/>
            <person name="Ma J."/>
        </authorList>
    </citation>
    <scope>NUCLEOTIDE SEQUENCE [LARGE SCALE GENOMIC DNA]</scope>
    <source>
        <strain evidence="4">CGMCC 4.7275</strain>
    </source>
</reference>
<feature type="domain" description="Squalene cyclase C-terminal" evidence="2">
    <location>
        <begin position="366"/>
        <end position="472"/>
    </location>
</feature>
<accession>A0ABQ2E3B4</accession>
<dbReference type="EMBL" id="BMMV01000006">
    <property type="protein sequence ID" value="GGJ92287.1"/>
    <property type="molecule type" value="Genomic_DNA"/>
</dbReference>
<name>A0ABQ2E3B4_9ACTN</name>
<dbReference type="PANTHER" id="PTHR31739:SF25">
    <property type="entry name" value="(E,E)-GERANYLLINALOOL SYNTHASE"/>
    <property type="match status" value="1"/>
</dbReference>
<dbReference type="Proteomes" id="UP000660265">
    <property type="component" value="Unassembled WGS sequence"/>
</dbReference>
<keyword evidence="4" id="KW-1185">Reference proteome</keyword>
<keyword evidence="1" id="KW-0479">Metal-binding</keyword>
<dbReference type="InterPro" id="IPR008930">
    <property type="entry name" value="Terpenoid_cyclase/PrenylTrfase"/>
</dbReference>
<dbReference type="InterPro" id="IPR050148">
    <property type="entry name" value="Terpene_synthase-like"/>
</dbReference>
<gene>
    <name evidence="3" type="ORF">GCM10011583_24720</name>
</gene>
<comment type="caution">
    <text evidence="3">The sequence shown here is derived from an EMBL/GenBank/DDBJ whole genome shotgun (WGS) entry which is preliminary data.</text>
</comment>
<dbReference type="SUPFAM" id="SSF48239">
    <property type="entry name" value="Terpenoid cyclases/Protein prenyltransferases"/>
    <property type="match status" value="2"/>
</dbReference>
<evidence type="ECO:0000259" key="2">
    <source>
        <dbReference type="Pfam" id="PF13243"/>
    </source>
</evidence>